<protein>
    <submittedName>
        <fullName evidence="1">Uncharacterized protein</fullName>
    </submittedName>
</protein>
<reference evidence="1" key="1">
    <citation type="submission" date="2014-09" db="EMBL/GenBank/DDBJ databases">
        <authorList>
            <person name="Magalhaes I.L.F."/>
            <person name="Oliveira U."/>
            <person name="Santos F.R."/>
            <person name="Vidigal T.H.D.A."/>
            <person name="Brescovit A.D."/>
            <person name="Santos A.J."/>
        </authorList>
    </citation>
    <scope>NUCLEOTIDE SEQUENCE</scope>
    <source>
        <tissue evidence="1">Shoot tissue taken approximately 20 cm above the soil surface</tissue>
    </source>
</reference>
<evidence type="ECO:0000313" key="1">
    <source>
        <dbReference type="EMBL" id="JAD50759.1"/>
    </source>
</evidence>
<dbReference type="EMBL" id="GBRH01247136">
    <property type="protein sequence ID" value="JAD50759.1"/>
    <property type="molecule type" value="Transcribed_RNA"/>
</dbReference>
<proteinExistence type="predicted"/>
<sequence length="15" mass="1802">MLYYHLFTTQLSDIG</sequence>
<accession>A0A0A9AGF3</accession>
<reference evidence="1" key="2">
    <citation type="journal article" date="2015" name="Data Brief">
        <title>Shoot transcriptome of the giant reed, Arundo donax.</title>
        <authorList>
            <person name="Barrero R.A."/>
            <person name="Guerrero F.D."/>
            <person name="Moolhuijzen P."/>
            <person name="Goolsby J.A."/>
            <person name="Tidwell J."/>
            <person name="Bellgard S.E."/>
            <person name="Bellgard M.I."/>
        </authorList>
    </citation>
    <scope>NUCLEOTIDE SEQUENCE</scope>
    <source>
        <tissue evidence="1">Shoot tissue taken approximately 20 cm above the soil surface</tissue>
    </source>
</reference>
<name>A0A0A9AGF3_ARUDO</name>
<organism evidence="1">
    <name type="scientific">Arundo donax</name>
    <name type="common">Giant reed</name>
    <name type="synonym">Donax arundinaceus</name>
    <dbReference type="NCBI Taxonomy" id="35708"/>
    <lineage>
        <taxon>Eukaryota</taxon>
        <taxon>Viridiplantae</taxon>
        <taxon>Streptophyta</taxon>
        <taxon>Embryophyta</taxon>
        <taxon>Tracheophyta</taxon>
        <taxon>Spermatophyta</taxon>
        <taxon>Magnoliopsida</taxon>
        <taxon>Liliopsida</taxon>
        <taxon>Poales</taxon>
        <taxon>Poaceae</taxon>
        <taxon>PACMAD clade</taxon>
        <taxon>Arundinoideae</taxon>
        <taxon>Arundineae</taxon>
        <taxon>Arundo</taxon>
    </lineage>
</organism>